<sequence length="578" mass="66275">MKKILNILTITVIGTALLFTACKDVLDPDNVDVLLDSEHYQDLNDANNGVLGVYALFQELAPQLVVLNELRGDLMDVTNNADFYLNEISKHQDVSADNPWADARPIYNVINNCNDVMANLKKMANVTITEDEYIQRYSDVGTLRSYLYLQLAMHFKDVRYIQTPIDDVEDLSKITDSNAPVLPIETMVDSLVSFMEGLPYVERYTDEELLAGSDGFSYQISFIDKEYFLGELYLWDGQYTRAATQFKNIMLRSEGDYDRYKIPTDFFNFSHYFSRYNRYYENDLESAVNNWPTMFSTYGSGDYYDEWIWVMYYHSTYEPSPLYDLFSIEKGSYLLKPSAKAMDLWGSQVQGNGFVGDFRGNIEDYNGNTGSYRMIGNDPVITKYISDYDPESPFELSGKWFLWRAAGLHLRYCEAANRDGKHKVAYSLMNNGIQPNYAYPGNKNDIYGDFNWEQTHEPAPYDFDARSTNANQVPPVHRGLWYRNVGVRGRVSLSNITVPADQDSLQYLENKILEEDALELAFEGSRWGDLVRVALRTGDYSVLADRVADKYEKAGDAGTAAAIRGRLMTRENWLLPLQ</sequence>
<comment type="subcellular location">
    <subcellularLocation>
        <location evidence="1">Cell outer membrane</location>
    </subcellularLocation>
</comment>
<proteinExistence type="inferred from homology"/>
<evidence type="ECO:0000256" key="4">
    <source>
        <dbReference type="ARBA" id="ARBA00023136"/>
    </source>
</evidence>
<comment type="caution">
    <text evidence="7">The sequence shown here is derived from an EMBL/GenBank/DDBJ whole genome shotgun (WGS) entry which is preliminary data.</text>
</comment>
<comment type="similarity">
    <text evidence="2">Belongs to the SusD family.</text>
</comment>
<evidence type="ECO:0000256" key="1">
    <source>
        <dbReference type="ARBA" id="ARBA00004442"/>
    </source>
</evidence>
<dbReference type="RefSeq" id="WP_301202221.1">
    <property type="nucleotide sequence ID" value="NZ_JAPDPI010000059.1"/>
</dbReference>
<organism evidence="7 8">
    <name type="scientific">Plebeiibacterium marinum</name>
    <dbReference type="NCBI Taxonomy" id="2992111"/>
    <lineage>
        <taxon>Bacteria</taxon>
        <taxon>Pseudomonadati</taxon>
        <taxon>Bacteroidota</taxon>
        <taxon>Bacteroidia</taxon>
        <taxon>Marinilabiliales</taxon>
        <taxon>Marinilabiliaceae</taxon>
        <taxon>Plebeiibacterium</taxon>
    </lineage>
</organism>
<reference evidence="7" key="1">
    <citation type="submission" date="2022-10" db="EMBL/GenBank/DDBJ databases">
        <authorList>
            <person name="Yu W.X."/>
        </authorList>
    </citation>
    <scope>NUCLEOTIDE SEQUENCE</scope>
    <source>
        <strain evidence="7">D04</strain>
    </source>
</reference>
<keyword evidence="3" id="KW-0732">Signal</keyword>
<dbReference type="Gene3D" id="1.25.40.390">
    <property type="match status" value="1"/>
</dbReference>
<evidence type="ECO:0000313" key="8">
    <source>
        <dbReference type="Proteomes" id="UP001207408"/>
    </source>
</evidence>
<evidence type="ECO:0000313" key="7">
    <source>
        <dbReference type="EMBL" id="MCW3807762.1"/>
    </source>
</evidence>
<evidence type="ECO:0000256" key="5">
    <source>
        <dbReference type="ARBA" id="ARBA00023237"/>
    </source>
</evidence>
<dbReference type="Proteomes" id="UP001207408">
    <property type="component" value="Unassembled WGS sequence"/>
</dbReference>
<dbReference type="InterPro" id="IPR011990">
    <property type="entry name" value="TPR-like_helical_dom_sf"/>
</dbReference>
<dbReference type="InterPro" id="IPR012944">
    <property type="entry name" value="SusD_RagB_dom"/>
</dbReference>
<keyword evidence="8" id="KW-1185">Reference proteome</keyword>
<accession>A0AAE3MHH7</accession>
<keyword evidence="4" id="KW-0472">Membrane</keyword>
<gene>
    <name evidence="7" type="ORF">OM074_19190</name>
</gene>
<dbReference type="PROSITE" id="PS51257">
    <property type="entry name" value="PROKAR_LIPOPROTEIN"/>
    <property type="match status" value="1"/>
</dbReference>
<evidence type="ECO:0000256" key="3">
    <source>
        <dbReference type="ARBA" id="ARBA00022729"/>
    </source>
</evidence>
<dbReference type="Pfam" id="PF07980">
    <property type="entry name" value="SusD_RagB"/>
    <property type="match status" value="1"/>
</dbReference>
<keyword evidence="5" id="KW-0998">Cell outer membrane</keyword>
<name>A0AAE3MHH7_9BACT</name>
<dbReference type="GO" id="GO:0009279">
    <property type="term" value="C:cell outer membrane"/>
    <property type="evidence" value="ECO:0007669"/>
    <property type="project" value="UniProtKB-SubCell"/>
</dbReference>
<evidence type="ECO:0000256" key="2">
    <source>
        <dbReference type="ARBA" id="ARBA00006275"/>
    </source>
</evidence>
<dbReference type="AlphaFoldDB" id="A0AAE3MHH7"/>
<protein>
    <submittedName>
        <fullName evidence="7">RagB/SusD family nutrient uptake outer membrane protein</fullName>
    </submittedName>
</protein>
<dbReference type="EMBL" id="JAPDPI010000059">
    <property type="protein sequence ID" value="MCW3807762.1"/>
    <property type="molecule type" value="Genomic_DNA"/>
</dbReference>
<dbReference type="SUPFAM" id="SSF48452">
    <property type="entry name" value="TPR-like"/>
    <property type="match status" value="1"/>
</dbReference>
<evidence type="ECO:0000259" key="6">
    <source>
        <dbReference type="Pfam" id="PF07980"/>
    </source>
</evidence>
<feature type="domain" description="RagB/SusD" evidence="6">
    <location>
        <begin position="487"/>
        <end position="559"/>
    </location>
</feature>